<dbReference type="Proteomes" id="UP000621266">
    <property type="component" value="Unassembled WGS sequence"/>
</dbReference>
<evidence type="ECO:0000256" key="1">
    <source>
        <dbReference type="ARBA" id="ARBA00023015"/>
    </source>
</evidence>
<feature type="domain" description="HTH tetR-type" evidence="5">
    <location>
        <begin position="13"/>
        <end position="73"/>
    </location>
</feature>
<evidence type="ECO:0000259" key="5">
    <source>
        <dbReference type="PROSITE" id="PS50977"/>
    </source>
</evidence>
<reference evidence="6 7" key="1">
    <citation type="submission" date="2019-10" db="EMBL/GenBank/DDBJ databases">
        <title>Streptomyces tenebrisbrunneis sp.nov., an endogenous actinomycete isolated from of Lycium ruthenicum.</title>
        <authorList>
            <person name="Ma L."/>
        </authorList>
    </citation>
    <scope>NUCLEOTIDE SEQUENCE [LARGE SCALE GENOMIC DNA]</scope>
    <source>
        <strain evidence="6 7">TRM 66187</strain>
    </source>
</reference>
<feature type="DNA-binding region" description="H-T-H motif" evidence="4">
    <location>
        <begin position="36"/>
        <end position="55"/>
    </location>
</feature>
<evidence type="ECO:0000256" key="4">
    <source>
        <dbReference type="PROSITE-ProRule" id="PRU00335"/>
    </source>
</evidence>
<evidence type="ECO:0000313" key="7">
    <source>
        <dbReference type="Proteomes" id="UP000621266"/>
    </source>
</evidence>
<evidence type="ECO:0000256" key="3">
    <source>
        <dbReference type="ARBA" id="ARBA00023163"/>
    </source>
</evidence>
<protein>
    <submittedName>
        <fullName evidence="6">TetR/AcrR family transcriptional regulator</fullName>
    </submittedName>
</protein>
<dbReference type="InterPro" id="IPR001647">
    <property type="entry name" value="HTH_TetR"/>
</dbReference>
<dbReference type="SUPFAM" id="SSF46689">
    <property type="entry name" value="Homeodomain-like"/>
    <property type="match status" value="1"/>
</dbReference>
<keyword evidence="2 4" id="KW-0238">DNA-binding</keyword>
<evidence type="ECO:0000313" key="6">
    <source>
        <dbReference type="EMBL" id="KAF4406313.1"/>
    </source>
</evidence>
<name>A0ABQ7FGD9_9ACTN</name>
<dbReference type="EMBL" id="WHPN01000373">
    <property type="protein sequence ID" value="KAF4406313.1"/>
    <property type="molecule type" value="Genomic_DNA"/>
</dbReference>
<gene>
    <name evidence="6" type="ORF">GCU69_25345</name>
</gene>
<keyword evidence="7" id="KW-1185">Reference proteome</keyword>
<dbReference type="RefSeq" id="WP_098754538.1">
    <property type="nucleotide sequence ID" value="NZ_WHPN01000373.1"/>
</dbReference>
<dbReference type="Pfam" id="PF00440">
    <property type="entry name" value="TetR_N"/>
    <property type="match status" value="1"/>
</dbReference>
<dbReference type="PANTHER" id="PTHR30055:SF220">
    <property type="entry name" value="TETR-FAMILY REGULATORY PROTEIN"/>
    <property type="match status" value="1"/>
</dbReference>
<dbReference type="Gene3D" id="1.10.357.10">
    <property type="entry name" value="Tetracycline Repressor, domain 2"/>
    <property type="match status" value="1"/>
</dbReference>
<evidence type="ECO:0000256" key="2">
    <source>
        <dbReference type="ARBA" id="ARBA00023125"/>
    </source>
</evidence>
<dbReference type="PROSITE" id="PS50977">
    <property type="entry name" value="HTH_TETR_2"/>
    <property type="match status" value="1"/>
</dbReference>
<organism evidence="6 7">
    <name type="scientific">Streptomyces lycii</name>
    <dbReference type="NCBI Taxonomy" id="2654337"/>
    <lineage>
        <taxon>Bacteria</taxon>
        <taxon>Bacillati</taxon>
        <taxon>Actinomycetota</taxon>
        <taxon>Actinomycetes</taxon>
        <taxon>Kitasatosporales</taxon>
        <taxon>Streptomycetaceae</taxon>
        <taxon>Streptomyces</taxon>
    </lineage>
</organism>
<dbReference type="InterPro" id="IPR050109">
    <property type="entry name" value="HTH-type_TetR-like_transc_reg"/>
</dbReference>
<dbReference type="InterPro" id="IPR036271">
    <property type="entry name" value="Tet_transcr_reg_TetR-rel_C_sf"/>
</dbReference>
<accession>A0ABQ7FGD9</accession>
<sequence>MAVKGGKAGYHHGDLRNALTEAAVELAAEGGPERVVLREAARRVGVSPTAAYRHFGSHCDLLGAVKERCQRQLAASMARAVEEGPELPDAGEEAVRRTVAIGRGYVRFAVENPGLYRSAFSRVVLDGAAGDHGLVFAGVLPPGDDPVFRAFRALSDTLDALVESGRMRPGNRAGAEVAAWSTVHGLSLLILDGPLARLPEEQRDAVVDRSLEAIVAGLTR</sequence>
<comment type="caution">
    <text evidence="6">The sequence shown here is derived from an EMBL/GenBank/DDBJ whole genome shotgun (WGS) entry which is preliminary data.</text>
</comment>
<dbReference type="InterPro" id="IPR009057">
    <property type="entry name" value="Homeodomain-like_sf"/>
</dbReference>
<dbReference type="InterPro" id="IPR025996">
    <property type="entry name" value="MT1864/Rv1816-like_C"/>
</dbReference>
<dbReference type="SUPFAM" id="SSF48498">
    <property type="entry name" value="Tetracyclin repressor-like, C-terminal domain"/>
    <property type="match status" value="1"/>
</dbReference>
<dbReference type="PANTHER" id="PTHR30055">
    <property type="entry name" value="HTH-TYPE TRANSCRIPTIONAL REGULATOR RUTR"/>
    <property type="match status" value="1"/>
</dbReference>
<keyword evidence="1" id="KW-0805">Transcription regulation</keyword>
<dbReference type="Pfam" id="PF13305">
    <property type="entry name" value="TetR_C_33"/>
    <property type="match status" value="1"/>
</dbReference>
<keyword evidence="3" id="KW-0804">Transcription</keyword>
<proteinExistence type="predicted"/>